<comment type="caution">
    <text evidence="1">The sequence shown here is derived from an EMBL/GenBank/DDBJ whole genome shotgun (WGS) entry which is preliminary data.</text>
</comment>
<sequence length="107" mass="13077">MEISQERIRKFWEKCGFRYVHETIHFRYYYKEHYWQYPNGDNKQYSPPIDLNNLFKYAVPKLENDVAIKIFKGDYSWIVELWKDNIIARDHDKDPATALFLAIEKVI</sequence>
<proteinExistence type="predicted"/>
<name>A0A0F8Z7Z3_9ZZZZ</name>
<evidence type="ECO:0008006" key="2">
    <source>
        <dbReference type="Google" id="ProtNLM"/>
    </source>
</evidence>
<dbReference type="EMBL" id="LAZR01052805">
    <property type="protein sequence ID" value="KKK82140.1"/>
    <property type="molecule type" value="Genomic_DNA"/>
</dbReference>
<evidence type="ECO:0000313" key="1">
    <source>
        <dbReference type="EMBL" id="KKK82140.1"/>
    </source>
</evidence>
<organism evidence="1">
    <name type="scientific">marine sediment metagenome</name>
    <dbReference type="NCBI Taxonomy" id="412755"/>
    <lineage>
        <taxon>unclassified sequences</taxon>
        <taxon>metagenomes</taxon>
        <taxon>ecological metagenomes</taxon>
    </lineage>
</organism>
<protein>
    <recommendedName>
        <fullName evidence="2">Phage ABA sandwich domain-containing protein</fullName>
    </recommendedName>
</protein>
<reference evidence="1" key="1">
    <citation type="journal article" date="2015" name="Nature">
        <title>Complex archaea that bridge the gap between prokaryotes and eukaryotes.</title>
        <authorList>
            <person name="Spang A."/>
            <person name="Saw J.H."/>
            <person name="Jorgensen S.L."/>
            <person name="Zaremba-Niedzwiedzka K."/>
            <person name="Martijn J."/>
            <person name="Lind A.E."/>
            <person name="van Eijk R."/>
            <person name="Schleper C."/>
            <person name="Guy L."/>
            <person name="Ettema T.J."/>
        </authorList>
    </citation>
    <scope>NUCLEOTIDE SEQUENCE</scope>
</reference>
<dbReference type="AlphaFoldDB" id="A0A0F8Z7Z3"/>
<accession>A0A0F8Z7Z3</accession>
<gene>
    <name evidence="1" type="ORF">LCGC14_2806360</name>
</gene>